<dbReference type="CDD" id="cd07067">
    <property type="entry name" value="HP_PGM_like"/>
    <property type="match status" value="1"/>
</dbReference>
<dbReference type="EMBL" id="RPEM01000036">
    <property type="protein sequence ID" value="TGD41280.1"/>
    <property type="molecule type" value="Genomic_DNA"/>
</dbReference>
<evidence type="ECO:0000313" key="1">
    <source>
        <dbReference type="EMBL" id="TGD41280.1"/>
    </source>
</evidence>
<dbReference type="Pfam" id="PF00300">
    <property type="entry name" value="His_Phos_1"/>
    <property type="match status" value="1"/>
</dbReference>
<sequence>MDCGLAVRSFATASDMWVGPLTKVLFDPMPEKQVHFIRHAQSKHNARAELVADETSVRMDPTLRDAPLTDLGHAQARALAPSIARLVGIELVVVSPLTRAIQTMQHAFAHSPAQRLVLDLHREYQHSFCDIGQRPMELAKCFPDLAFDHLADPWWLMPSDHPGPFAIETMEMLDARLVAFRSWLEARPEREIAIVGHGTFLNRLTGHWYDNTTLITVSL</sequence>
<dbReference type="PANTHER" id="PTHR48100">
    <property type="entry name" value="BROAD-SPECIFICITY PHOSPHATASE YOR283W-RELATED"/>
    <property type="match status" value="1"/>
</dbReference>
<reference evidence="1 2" key="1">
    <citation type="submission" date="2018-11" db="EMBL/GenBank/DDBJ databases">
        <title>Tabrizicola sp. isolated from sediment of alpine lake.</title>
        <authorList>
            <person name="Liu Z."/>
        </authorList>
    </citation>
    <scope>NUCLEOTIDE SEQUENCE [LARGE SCALE GENOMIC DNA]</scope>
    <source>
        <strain evidence="1 2">DRYC-M-16</strain>
    </source>
</reference>
<keyword evidence="2" id="KW-1185">Reference proteome</keyword>
<comment type="caution">
    <text evidence="1">The sequence shown here is derived from an EMBL/GenBank/DDBJ whole genome shotgun (WGS) entry which is preliminary data.</text>
</comment>
<dbReference type="SMART" id="SM00855">
    <property type="entry name" value="PGAM"/>
    <property type="match status" value="1"/>
</dbReference>
<organism evidence="1 2">
    <name type="scientific">Pseudotabrizicola sediminis</name>
    <dbReference type="NCBI Taxonomy" id="2486418"/>
    <lineage>
        <taxon>Bacteria</taxon>
        <taxon>Pseudomonadati</taxon>
        <taxon>Pseudomonadota</taxon>
        <taxon>Alphaproteobacteria</taxon>
        <taxon>Rhodobacterales</taxon>
        <taxon>Paracoccaceae</taxon>
        <taxon>Pseudotabrizicola</taxon>
    </lineage>
</organism>
<dbReference type="InterPro" id="IPR029033">
    <property type="entry name" value="His_PPase_superfam"/>
</dbReference>
<dbReference type="InterPro" id="IPR050275">
    <property type="entry name" value="PGM_Phosphatase"/>
</dbReference>
<dbReference type="PANTHER" id="PTHR48100:SF57">
    <property type="entry name" value="PHOSPHOGLYCERATE MUTASE"/>
    <property type="match status" value="1"/>
</dbReference>
<dbReference type="Gene3D" id="3.40.50.1240">
    <property type="entry name" value="Phosphoglycerate mutase-like"/>
    <property type="match status" value="1"/>
</dbReference>
<dbReference type="InterPro" id="IPR013078">
    <property type="entry name" value="His_Pase_superF_clade-1"/>
</dbReference>
<evidence type="ECO:0000313" key="2">
    <source>
        <dbReference type="Proteomes" id="UP000297741"/>
    </source>
</evidence>
<name>A0ABY2KJR4_9RHOB</name>
<accession>A0ABY2KJR4</accession>
<protein>
    <submittedName>
        <fullName evidence="1">Histidine phosphatase family protein</fullName>
    </submittedName>
</protein>
<proteinExistence type="predicted"/>
<gene>
    <name evidence="1" type="ORF">EEB11_19190</name>
</gene>
<dbReference type="SUPFAM" id="SSF53254">
    <property type="entry name" value="Phosphoglycerate mutase-like"/>
    <property type="match status" value="1"/>
</dbReference>
<dbReference type="Proteomes" id="UP000297741">
    <property type="component" value="Unassembled WGS sequence"/>
</dbReference>